<reference evidence="9 10" key="1">
    <citation type="submission" date="2023-08" db="EMBL/GenBank/DDBJ databases">
        <title>Black Yeasts Isolated from many extreme environments.</title>
        <authorList>
            <person name="Coleine C."/>
            <person name="Stajich J.E."/>
            <person name="Selbmann L."/>
        </authorList>
    </citation>
    <scope>NUCLEOTIDE SEQUENCE [LARGE SCALE GENOMIC DNA]</scope>
    <source>
        <strain evidence="9 10">CCFEE 5885</strain>
    </source>
</reference>
<keyword evidence="3" id="KW-0804">Transcription</keyword>
<dbReference type="InterPro" id="IPR038704">
    <property type="entry name" value="YEAST_sf"/>
</dbReference>
<feature type="region of interest" description="Disordered" evidence="7">
    <location>
        <begin position="171"/>
        <end position="210"/>
    </location>
</feature>
<evidence type="ECO:0000256" key="5">
    <source>
        <dbReference type="PROSITE-ProRule" id="PRU00376"/>
    </source>
</evidence>
<dbReference type="Pfam" id="PF03366">
    <property type="entry name" value="YEATS"/>
    <property type="match status" value="1"/>
</dbReference>
<sequence>MPAPASTKRLRGVQIHRPFIFGSEAIPFDPANRPRDAPTDHTHRWRVFVRGIPTSNSAGQQQQSTDISHWLKKVQFKLHDTYANSVRMVESPPFEVEETGWGEFEIAIKFYFVPESGEKPQQLWHALKLHPYTGDIERQKADRTTVKSVCYEEVVFSEPVEPFYDLLTGGGEAGGQTRGKGGKSTKAANSGSLKTAEIPSKSNGANVWSKEEEGKELDRLAEAVKKVEKMIVDEKAQLVAEEKKLAQLEKTEGKLLKKRIPNNMQEAAMLGGGVL</sequence>
<feature type="coiled-coil region" evidence="6">
    <location>
        <begin position="210"/>
        <end position="258"/>
    </location>
</feature>
<keyword evidence="4 5" id="KW-0539">Nucleus</keyword>
<evidence type="ECO:0000256" key="3">
    <source>
        <dbReference type="ARBA" id="ARBA00023163"/>
    </source>
</evidence>
<organism evidence="9 10">
    <name type="scientific">Lithohypha guttulata</name>
    <dbReference type="NCBI Taxonomy" id="1690604"/>
    <lineage>
        <taxon>Eukaryota</taxon>
        <taxon>Fungi</taxon>
        <taxon>Dikarya</taxon>
        <taxon>Ascomycota</taxon>
        <taxon>Pezizomycotina</taxon>
        <taxon>Eurotiomycetes</taxon>
        <taxon>Chaetothyriomycetidae</taxon>
        <taxon>Chaetothyriales</taxon>
        <taxon>Trichomeriaceae</taxon>
        <taxon>Lithohypha</taxon>
    </lineage>
</organism>
<proteinExistence type="predicted"/>
<evidence type="ECO:0000259" key="8">
    <source>
        <dbReference type="PROSITE" id="PS51037"/>
    </source>
</evidence>
<accession>A0ABR0KJW3</accession>
<dbReference type="PROSITE" id="PS51037">
    <property type="entry name" value="YEATS"/>
    <property type="match status" value="1"/>
</dbReference>
<name>A0ABR0KJW3_9EURO</name>
<evidence type="ECO:0000313" key="9">
    <source>
        <dbReference type="EMBL" id="KAK5098540.1"/>
    </source>
</evidence>
<evidence type="ECO:0000256" key="7">
    <source>
        <dbReference type="SAM" id="MobiDB-lite"/>
    </source>
</evidence>
<dbReference type="InterPro" id="IPR005033">
    <property type="entry name" value="YEATS"/>
</dbReference>
<protein>
    <recommendedName>
        <fullName evidence="1">Protein AF-9 homolog</fullName>
    </recommendedName>
</protein>
<dbReference type="CDD" id="cd16908">
    <property type="entry name" value="YEATS_Yaf9_like"/>
    <property type="match status" value="1"/>
</dbReference>
<dbReference type="Gene3D" id="2.60.40.1970">
    <property type="entry name" value="YEATS domain"/>
    <property type="match status" value="1"/>
</dbReference>
<dbReference type="Proteomes" id="UP001345013">
    <property type="component" value="Unassembled WGS sequence"/>
</dbReference>
<comment type="caution">
    <text evidence="9">The sequence shown here is derived from an EMBL/GenBank/DDBJ whole genome shotgun (WGS) entry which is preliminary data.</text>
</comment>
<evidence type="ECO:0000256" key="1">
    <source>
        <dbReference type="ARBA" id="ARBA00022408"/>
    </source>
</evidence>
<keyword evidence="10" id="KW-1185">Reference proteome</keyword>
<evidence type="ECO:0000313" key="10">
    <source>
        <dbReference type="Proteomes" id="UP001345013"/>
    </source>
</evidence>
<dbReference type="PANTHER" id="PTHR47573">
    <property type="entry name" value="PROTEIN AF-9 HOMOLOG"/>
    <property type="match status" value="1"/>
</dbReference>
<evidence type="ECO:0000256" key="4">
    <source>
        <dbReference type="ARBA" id="ARBA00023242"/>
    </source>
</evidence>
<evidence type="ECO:0000256" key="2">
    <source>
        <dbReference type="ARBA" id="ARBA00023015"/>
    </source>
</evidence>
<evidence type="ECO:0000256" key="6">
    <source>
        <dbReference type="SAM" id="Coils"/>
    </source>
</evidence>
<dbReference type="EMBL" id="JAVRRG010000014">
    <property type="protein sequence ID" value="KAK5098540.1"/>
    <property type="molecule type" value="Genomic_DNA"/>
</dbReference>
<feature type="domain" description="YEATS" evidence="8">
    <location>
        <begin position="9"/>
        <end position="170"/>
    </location>
</feature>
<dbReference type="PANTHER" id="PTHR47573:SF1">
    <property type="entry name" value="PROTEIN AF-9 HOMOLOG"/>
    <property type="match status" value="1"/>
</dbReference>
<comment type="subcellular location">
    <subcellularLocation>
        <location evidence="5">Nucleus</location>
    </subcellularLocation>
</comment>
<keyword evidence="2" id="KW-0805">Transcription regulation</keyword>
<gene>
    <name evidence="9" type="primary">YAF9</name>
    <name evidence="9" type="ORF">LTR24_001860</name>
</gene>
<dbReference type="InterPro" id="IPR055129">
    <property type="entry name" value="YEATS_dom"/>
</dbReference>
<keyword evidence="6" id="KW-0175">Coiled coil</keyword>